<evidence type="ECO:0000313" key="2">
    <source>
        <dbReference type="Proteomes" id="UP000008367"/>
    </source>
</evidence>
<sequence length="65" mass="7157">MVSQCADHFCIGIFILPNYSFLASRFSLLASRFSLLASRFSLTNCIEMPANVTAKRLPVNGSIIC</sequence>
<reference evidence="1 2" key="1">
    <citation type="submission" date="2012-10" db="EMBL/GenBank/DDBJ databases">
        <title>Genome sequence of Vibrio Cholerae HENC-02.</title>
        <authorList>
            <person name="Eppinger M."/>
            <person name="Hasan N.A."/>
            <person name="Sengamalay N."/>
            <person name="Hine E."/>
            <person name="Su Q."/>
            <person name="Daugherty S.C."/>
            <person name="Young S."/>
            <person name="Sadzewicz L."/>
            <person name="Tallon L."/>
            <person name="Cebula T.A."/>
            <person name="Ravel J."/>
            <person name="Colwell R.R."/>
        </authorList>
    </citation>
    <scope>NUCLEOTIDE SEQUENCE [LARGE SCALE GENOMIC DNA]</scope>
    <source>
        <strain evidence="1 2">HENC-02</strain>
    </source>
</reference>
<feature type="non-terminal residue" evidence="1">
    <location>
        <position position="65"/>
    </location>
</feature>
<comment type="caution">
    <text evidence="1">The sequence shown here is derived from an EMBL/GenBank/DDBJ whole genome shotgun (WGS) entry which is preliminary data.</text>
</comment>
<gene>
    <name evidence="1" type="ORF">VCHENC02_0242A</name>
</gene>
<protein>
    <submittedName>
        <fullName evidence="1">Uncharacterized protein</fullName>
    </submittedName>
</protein>
<dbReference type="Proteomes" id="UP000008367">
    <property type="component" value="Unassembled WGS sequence"/>
</dbReference>
<organism evidence="1 2">
    <name type="scientific">Vibrio harveyi</name>
    <name type="common">Beneckea harveyi</name>
    <dbReference type="NCBI Taxonomy" id="669"/>
    <lineage>
        <taxon>Bacteria</taxon>
        <taxon>Pseudomonadati</taxon>
        <taxon>Pseudomonadota</taxon>
        <taxon>Gammaproteobacteria</taxon>
        <taxon>Vibrionales</taxon>
        <taxon>Vibrionaceae</taxon>
        <taxon>Vibrio</taxon>
    </lineage>
</organism>
<dbReference type="AlphaFoldDB" id="A0A454CN20"/>
<name>A0A454CN20_VIBHA</name>
<evidence type="ECO:0000313" key="1">
    <source>
        <dbReference type="EMBL" id="EKM26373.1"/>
    </source>
</evidence>
<proteinExistence type="predicted"/>
<dbReference type="EMBL" id="AJSR01002817">
    <property type="protein sequence ID" value="EKM26373.1"/>
    <property type="molecule type" value="Genomic_DNA"/>
</dbReference>
<accession>A0A454CN20</accession>